<dbReference type="PRINTS" id="PR00205">
    <property type="entry name" value="CADHERIN"/>
</dbReference>
<evidence type="ECO:0000256" key="4">
    <source>
        <dbReference type="ARBA" id="ARBA00022837"/>
    </source>
</evidence>
<dbReference type="InterPro" id="IPR002126">
    <property type="entry name" value="Cadherin-like_dom"/>
</dbReference>
<keyword evidence="5" id="KW-1133">Transmembrane helix</keyword>
<evidence type="ECO:0000256" key="2">
    <source>
        <dbReference type="ARBA" id="ARBA00022692"/>
    </source>
</evidence>
<evidence type="ECO:0000313" key="10">
    <source>
        <dbReference type="Proteomes" id="UP000034805"/>
    </source>
</evidence>
<comment type="subcellular location">
    <subcellularLocation>
        <location evidence="1">Membrane</location>
    </subcellularLocation>
</comment>
<organism evidence="9 10">
    <name type="scientific">Scleropages formosus</name>
    <name type="common">Asian bonytongue</name>
    <name type="synonym">Osteoglossum formosum</name>
    <dbReference type="NCBI Taxonomy" id="113540"/>
    <lineage>
        <taxon>Eukaryota</taxon>
        <taxon>Metazoa</taxon>
        <taxon>Chordata</taxon>
        <taxon>Craniata</taxon>
        <taxon>Vertebrata</taxon>
        <taxon>Euteleostomi</taxon>
        <taxon>Actinopterygii</taxon>
        <taxon>Neopterygii</taxon>
        <taxon>Teleostei</taxon>
        <taxon>Osteoglossocephala</taxon>
        <taxon>Osteoglossomorpha</taxon>
        <taxon>Osteoglossiformes</taxon>
        <taxon>Osteoglossidae</taxon>
        <taxon>Scleropages</taxon>
    </lineage>
</organism>
<dbReference type="GO" id="GO:0009653">
    <property type="term" value="P:anatomical structure morphogenesis"/>
    <property type="evidence" value="ECO:0007669"/>
    <property type="project" value="UniProtKB-ARBA"/>
</dbReference>
<evidence type="ECO:0000256" key="1">
    <source>
        <dbReference type="ARBA" id="ARBA00004370"/>
    </source>
</evidence>
<dbReference type="PANTHER" id="PTHR24026:SF49">
    <property type="entry name" value="PROTOCADHERIN FAT 3"/>
    <property type="match status" value="1"/>
</dbReference>
<evidence type="ECO:0000256" key="7">
    <source>
        <dbReference type="PROSITE-ProRule" id="PRU00043"/>
    </source>
</evidence>
<feature type="domain" description="Cadherin" evidence="8">
    <location>
        <begin position="62"/>
        <end position="118"/>
    </location>
</feature>
<dbReference type="PROSITE" id="PS50268">
    <property type="entry name" value="CADHERIN_2"/>
    <property type="match status" value="2"/>
</dbReference>
<evidence type="ECO:0000256" key="6">
    <source>
        <dbReference type="ARBA" id="ARBA00023136"/>
    </source>
</evidence>
<dbReference type="CDD" id="cd11304">
    <property type="entry name" value="Cadherin_repeat"/>
    <property type="match status" value="2"/>
</dbReference>
<keyword evidence="6" id="KW-0472">Membrane</keyword>
<dbReference type="SMART" id="SM00112">
    <property type="entry name" value="CA"/>
    <property type="match status" value="1"/>
</dbReference>
<reference evidence="9 10" key="1">
    <citation type="submission" date="2015-08" db="EMBL/GenBank/DDBJ databases">
        <title>The genome of the Asian arowana (Scleropages formosus).</title>
        <authorList>
            <person name="Tan M.H."/>
            <person name="Gan H.M."/>
            <person name="Croft L.J."/>
            <person name="Austin C.M."/>
        </authorList>
    </citation>
    <scope>NUCLEOTIDE SEQUENCE [LARGE SCALE GENOMIC DNA]</scope>
    <source>
        <strain evidence="9">Aro1</strain>
    </source>
</reference>
<dbReference type="GO" id="GO:0005886">
    <property type="term" value="C:plasma membrane"/>
    <property type="evidence" value="ECO:0007669"/>
    <property type="project" value="InterPro"/>
</dbReference>
<dbReference type="PANTHER" id="PTHR24026">
    <property type="entry name" value="FAT ATYPICAL CADHERIN-RELATED"/>
    <property type="match status" value="1"/>
</dbReference>
<name>A0A0N8JXE8_SCLFO</name>
<keyword evidence="4 7" id="KW-0106">Calcium</keyword>
<proteinExistence type="predicted"/>
<dbReference type="Proteomes" id="UP000034805">
    <property type="component" value="Unassembled WGS sequence"/>
</dbReference>
<protein>
    <recommendedName>
        <fullName evidence="8">Cadherin domain-containing protein</fullName>
    </recommendedName>
</protein>
<evidence type="ECO:0000313" key="9">
    <source>
        <dbReference type="EMBL" id="KPP63537.1"/>
    </source>
</evidence>
<dbReference type="Gene3D" id="2.60.40.60">
    <property type="entry name" value="Cadherins"/>
    <property type="match status" value="2"/>
</dbReference>
<evidence type="ECO:0000259" key="8">
    <source>
        <dbReference type="PROSITE" id="PS50268"/>
    </source>
</evidence>
<dbReference type="AlphaFoldDB" id="A0A0N8JXE8"/>
<dbReference type="SUPFAM" id="SSF49313">
    <property type="entry name" value="Cadherin-like"/>
    <property type="match status" value="2"/>
</dbReference>
<dbReference type="PROSITE" id="PS00232">
    <property type="entry name" value="CADHERIN_1"/>
    <property type="match status" value="1"/>
</dbReference>
<accession>A0A0N8JXE8</accession>
<keyword evidence="3" id="KW-0677">Repeat</keyword>
<evidence type="ECO:0000256" key="5">
    <source>
        <dbReference type="ARBA" id="ARBA00022989"/>
    </source>
</evidence>
<feature type="domain" description="Cadherin" evidence="8">
    <location>
        <begin position="119"/>
        <end position="180"/>
    </location>
</feature>
<dbReference type="GO" id="GO:0007156">
    <property type="term" value="P:homophilic cell adhesion via plasma membrane adhesion molecules"/>
    <property type="evidence" value="ECO:0007669"/>
    <property type="project" value="InterPro"/>
</dbReference>
<dbReference type="EMBL" id="JARO02007812">
    <property type="protein sequence ID" value="KPP63537.1"/>
    <property type="molecule type" value="Genomic_DNA"/>
</dbReference>
<keyword evidence="2" id="KW-0812">Transmembrane</keyword>
<gene>
    <name evidence="9" type="ORF">Z043_118198</name>
</gene>
<evidence type="ECO:0000256" key="3">
    <source>
        <dbReference type="ARBA" id="ARBA00022737"/>
    </source>
</evidence>
<comment type="caution">
    <text evidence="9">The sequence shown here is derived from an EMBL/GenBank/DDBJ whole genome shotgun (WGS) entry which is preliminary data.</text>
</comment>
<dbReference type="InterPro" id="IPR020894">
    <property type="entry name" value="Cadherin_CS"/>
</dbReference>
<dbReference type="Pfam" id="PF00028">
    <property type="entry name" value="Cadherin"/>
    <property type="match status" value="2"/>
</dbReference>
<dbReference type="GO" id="GO:0005509">
    <property type="term" value="F:calcium ion binding"/>
    <property type="evidence" value="ECO:0007669"/>
    <property type="project" value="UniProtKB-UniRule"/>
</dbReference>
<sequence length="232" mass="25121">MGPSVGERWPRRAKRVCQFGLVRSGSGPGGSARSAPRCPGGNLTSTGRVYCGNTPRGGPPGITDLSSGVIYTTDILDRETKDSYWLTVYATDHGVVPLYTAIEVYIQVEDVNDNAPLTSEPVYHPSVMENSPKDVSVVQIQAQDPDATATGDRLSYRISSGNPQNFFAIHSKTGEGAGSLPATVCVVQTREHLLAFVDQGNDVEWKPPFRMMDGSRCPEFIFTKRPPGPHLL</sequence>
<dbReference type="InterPro" id="IPR015919">
    <property type="entry name" value="Cadherin-like_sf"/>
</dbReference>